<dbReference type="EMBL" id="CAJJDN010000059">
    <property type="protein sequence ID" value="CAD8092427.1"/>
    <property type="molecule type" value="Genomic_DNA"/>
</dbReference>
<keyword evidence="3" id="KW-1185">Reference proteome</keyword>
<accession>A0A8S1NH41</accession>
<proteinExistence type="predicted"/>
<gene>
    <name evidence="2" type="ORF">PSON_ATCC_30995.1.T0590045</name>
</gene>
<dbReference type="PANTHER" id="PTHR35381:SF1">
    <property type="entry name" value="EF-HAND DOMAIN-CONTAINING PROTEIN"/>
    <property type="match status" value="1"/>
</dbReference>
<dbReference type="OrthoDB" id="301228at2759"/>
<evidence type="ECO:0008006" key="4">
    <source>
        <dbReference type="Google" id="ProtNLM"/>
    </source>
</evidence>
<evidence type="ECO:0000313" key="3">
    <source>
        <dbReference type="Proteomes" id="UP000692954"/>
    </source>
</evidence>
<protein>
    <recommendedName>
        <fullName evidence="4">EF-hand domain-containing protein</fullName>
    </recommendedName>
</protein>
<feature type="region of interest" description="Disordered" evidence="1">
    <location>
        <begin position="188"/>
        <end position="219"/>
    </location>
</feature>
<evidence type="ECO:0000313" key="2">
    <source>
        <dbReference type="EMBL" id="CAD8092427.1"/>
    </source>
</evidence>
<sequence length="356" mass="41607">MQETNDQLLIIKVANSKPIQIKQFDTPLQIAHRFCSDNNIELRNCKTISTQIIRIFRGYIDEFQQLKQFQKYFNNQEPLKKKVQYSLEEIMNQEEKENSFYSFQQEIQMEEKQWKSIPSVEIYKSPKEGIGYLNASTQIDSKKLEDMSRKLYQNILSPTPDYGQMINSSQTTKNISALQRQLQLNKLQVSQSKQKSQERLKSKSPNNSTQKSPFQNKCGFFENGNKTQSSLVLQQIKQQAQSTKNQQMGPLRQSCNQRVGSIGRTRCKTEILNEDKLQRISNKLFNLLDKDKDGYISPSQIDISKISDDILNYLIGILLEIDHNKLRLNSGQFYKLFEQHYEKLDSLQKQRFLSMG</sequence>
<dbReference type="AlphaFoldDB" id="A0A8S1NH41"/>
<evidence type="ECO:0000256" key="1">
    <source>
        <dbReference type="SAM" id="MobiDB-lite"/>
    </source>
</evidence>
<dbReference type="PANTHER" id="PTHR35381">
    <property type="entry name" value="EF-HAND DOMAIN-CONTAINING PROTEIN"/>
    <property type="match status" value="1"/>
</dbReference>
<dbReference type="Proteomes" id="UP000692954">
    <property type="component" value="Unassembled WGS sequence"/>
</dbReference>
<reference evidence="2" key="1">
    <citation type="submission" date="2021-01" db="EMBL/GenBank/DDBJ databases">
        <authorList>
            <consortium name="Genoscope - CEA"/>
            <person name="William W."/>
        </authorList>
    </citation>
    <scope>NUCLEOTIDE SEQUENCE</scope>
</reference>
<comment type="caution">
    <text evidence="2">The sequence shown here is derived from an EMBL/GenBank/DDBJ whole genome shotgun (WGS) entry which is preliminary data.</text>
</comment>
<name>A0A8S1NH41_9CILI</name>
<organism evidence="2 3">
    <name type="scientific">Paramecium sonneborni</name>
    <dbReference type="NCBI Taxonomy" id="65129"/>
    <lineage>
        <taxon>Eukaryota</taxon>
        <taxon>Sar</taxon>
        <taxon>Alveolata</taxon>
        <taxon>Ciliophora</taxon>
        <taxon>Intramacronucleata</taxon>
        <taxon>Oligohymenophorea</taxon>
        <taxon>Peniculida</taxon>
        <taxon>Parameciidae</taxon>
        <taxon>Paramecium</taxon>
    </lineage>
</organism>
<feature type="compositionally biased region" description="Polar residues" evidence="1">
    <location>
        <begin position="203"/>
        <end position="215"/>
    </location>
</feature>